<name>A0ABV8ACP3_9FLAO</name>
<keyword evidence="3" id="KW-1185">Reference proteome</keyword>
<comment type="caution">
    <text evidence="2">The sequence shown here is derived from an EMBL/GenBank/DDBJ whole genome shotgun (WGS) entry which is preliminary data.</text>
</comment>
<feature type="signal peptide" evidence="1">
    <location>
        <begin position="1"/>
        <end position="21"/>
    </location>
</feature>
<dbReference type="Proteomes" id="UP001595812">
    <property type="component" value="Unassembled WGS sequence"/>
</dbReference>
<sequence length="176" mass="19832">MSLKPLLLLILLCFCSLKLVAQEPDGKFKFHNITTGTGAYTLEKIKGNRGFSVSITTNFRIKKNVIGINWNGGFGASNKDDILKNAIHSYSEINLLYGREFNIARNLFLNAYAGFGFTDQTKLRDDRTEGTVGFPVRSEIVFKASKWIDVGAIGNVNFNKRNNIHSFQVLLRFNFN</sequence>
<dbReference type="EMBL" id="JBHSAT010000004">
    <property type="protein sequence ID" value="MFC3875861.1"/>
    <property type="molecule type" value="Genomic_DNA"/>
</dbReference>
<accession>A0ABV8ACP3</accession>
<evidence type="ECO:0000313" key="3">
    <source>
        <dbReference type="Proteomes" id="UP001595812"/>
    </source>
</evidence>
<evidence type="ECO:0008006" key="4">
    <source>
        <dbReference type="Google" id="ProtNLM"/>
    </source>
</evidence>
<keyword evidence="1" id="KW-0732">Signal</keyword>
<reference evidence="3" key="1">
    <citation type="journal article" date="2019" name="Int. J. Syst. Evol. Microbiol.">
        <title>The Global Catalogue of Microorganisms (GCM) 10K type strain sequencing project: providing services to taxonomists for standard genome sequencing and annotation.</title>
        <authorList>
            <consortium name="The Broad Institute Genomics Platform"/>
            <consortium name="The Broad Institute Genome Sequencing Center for Infectious Disease"/>
            <person name="Wu L."/>
            <person name="Ma J."/>
        </authorList>
    </citation>
    <scope>NUCLEOTIDE SEQUENCE [LARGE SCALE GENOMIC DNA]</scope>
    <source>
        <strain evidence="3">CECT 8979</strain>
    </source>
</reference>
<dbReference type="RefSeq" id="WP_386096251.1">
    <property type="nucleotide sequence ID" value="NZ_JBHSAT010000004.1"/>
</dbReference>
<proteinExistence type="predicted"/>
<gene>
    <name evidence="2" type="ORF">ACFOSX_01340</name>
</gene>
<evidence type="ECO:0000256" key="1">
    <source>
        <dbReference type="SAM" id="SignalP"/>
    </source>
</evidence>
<feature type="chain" id="PRO_5045691567" description="Outer membrane protein beta-barrel domain-containing protein" evidence="1">
    <location>
        <begin position="22"/>
        <end position="176"/>
    </location>
</feature>
<evidence type="ECO:0000313" key="2">
    <source>
        <dbReference type="EMBL" id="MFC3875861.1"/>
    </source>
</evidence>
<organism evidence="2 3">
    <name type="scientific">Winogradskyella maritima</name>
    <dbReference type="NCBI Taxonomy" id="1517766"/>
    <lineage>
        <taxon>Bacteria</taxon>
        <taxon>Pseudomonadati</taxon>
        <taxon>Bacteroidota</taxon>
        <taxon>Flavobacteriia</taxon>
        <taxon>Flavobacteriales</taxon>
        <taxon>Flavobacteriaceae</taxon>
        <taxon>Winogradskyella</taxon>
    </lineage>
</organism>
<protein>
    <recommendedName>
        <fullName evidence="4">Outer membrane protein beta-barrel domain-containing protein</fullName>
    </recommendedName>
</protein>